<gene>
    <name evidence="2" type="ORF">CYJ76_00390</name>
</gene>
<proteinExistence type="predicted"/>
<protein>
    <submittedName>
        <fullName evidence="2">Glutamine amidotransferase</fullName>
        <ecNumber evidence="2">6.3.5.2</ecNumber>
    </submittedName>
</protein>
<feature type="domain" description="Glutamine amidotransferase" evidence="1">
    <location>
        <begin position="64"/>
        <end position="192"/>
    </location>
</feature>
<dbReference type="GO" id="GO:0005829">
    <property type="term" value="C:cytosol"/>
    <property type="evidence" value="ECO:0007669"/>
    <property type="project" value="TreeGrafter"/>
</dbReference>
<evidence type="ECO:0000313" key="3">
    <source>
        <dbReference type="Proteomes" id="UP000234206"/>
    </source>
</evidence>
<dbReference type="PANTHER" id="PTHR42695">
    <property type="entry name" value="GLUTAMINE AMIDOTRANSFERASE YLR126C-RELATED"/>
    <property type="match status" value="1"/>
</dbReference>
<dbReference type="InterPro" id="IPR029062">
    <property type="entry name" value="Class_I_gatase-like"/>
</dbReference>
<evidence type="ECO:0000313" key="2">
    <source>
        <dbReference type="EMBL" id="PKZ42754.1"/>
    </source>
</evidence>
<dbReference type="Gene3D" id="3.40.50.880">
    <property type="match status" value="1"/>
</dbReference>
<keyword evidence="2" id="KW-0808">Transferase</keyword>
<dbReference type="NCBIfam" id="NF005743">
    <property type="entry name" value="PRK07567.1"/>
    <property type="match status" value="1"/>
</dbReference>
<dbReference type="RefSeq" id="WP_101848911.1">
    <property type="nucleotide sequence ID" value="NZ_JBHLVH010000014.1"/>
</dbReference>
<keyword evidence="3" id="KW-1185">Reference proteome</keyword>
<dbReference type="GO" id="GO:0016740">
    <property type="term" value="F:transferase activity"/>
    <property type="evidence" value="ECO:0007669"/>
    <property type="project" value="UniProtKB-KW"/>
</dbReference>
<reference evidence="2 3" key="1">
    <citation type="submission" date="2017-12" db="EMBL/GenBank/DDBJ databases">
        <title>Phylogenetic diversity of female urinary microbiome.</title>
        <authorList>
            <person name="Thomas-White K."/>
            <person name="Wolfe A.J."/>
        </authorList>
    </citation>
    <scope>NUCLEOTIDE SEQUENCE [LARGE SCALE GENOMIC DNA]</scope>
    <source>
        <strain evidence="2 3">UMB1298</strain>
    </source>
</reference>
<organism evidence="2 3">
    <name type="scientific">Kytococcus schroeteri</name>
    <dbReference type="NCBI Taxonomy" id="138300"/>
    <lineage>
        <taxon>Bacteria</taxon>
        <taxon>Bacillati</taxon>
        <taxon>Actinomycetota</taxon>
        <taxon>Actinomycetes</taxon>
        <taxon>Micrococcales</taxon>
        <taxon>Kytococcaceae</taxon>
        <taxon>Kytococcus</taxon>
    </lineage>
</organism>
<dbReference type="EC" id="6.3.5.2" evidence="2"/>
<keyword evidence="2" id="KW-0315">Glutamine amidotransferase</keyword>
<dbReference type="PANTHER" id="PTHR42695:SF5">
    <property type="entry name" value="GLUTAMINE AMIDOTRANSFERASE YLR126C-RELATED"/>
    <property type="match status" value="1"/>
</dbReference>
<dbReference type="InterPro" id="IPR017926">
    <property type="entry name" value="GATASE"/>
</dbReference>
<keyword evidence="2" id="KW-0436">Ligase</keyword>
<name>A0A2I1PDR5_9MICO</name>
<dbReference type="SUPFAM" id="SSF52317">
    <property type="entry name" value="Class I glutamine amidotransferase-like"/>
    <property type="match status" value="1"/>
</dbReference>
<dbReference type="GO" id="GO:0003922">
    <property type="term" value="F:GMP synthase (glutamine-hydrolyzing) activity"/>
    <property type="evidence" value="ECO:0007669"/>
    <property type="project" value="UniProtKB-EC"/>
</dbReference>
<dbReference type="Pfam" id="PF00117">
    <property type="entry name" value="GATase"/>
    <property type="match status" value="1"/>
</dbReference>
<dbReference type="AlphaFoldDB" id="A0A2I1PDR5"/>
<dbReference type="OrthoDB" id="5196541at2"/>
<dbReference type="PROSITE" id="PS51273">
    <property type="entry name" value="GATASE_TYPE_1"/>
    <property type="match status" value="1"/>
</dbReference>
<dbReference type="EMBL" id="PKIZ01000001">
    <property type="protein sequence ID" value="PKZ42754.1"/>
    <property type="molecule type" value="Genomic_DNA"/>
</dbReference>
<accession>A0A2I1PDR5</accession>
<evidence type="ECO:0000259" key="1">
    <source>
        <dbReference type="Pfam" id="PF00117"/>
    </source>
</evidence>
<sequence>MLPFLLLSTRAEDDLAHQEHEAVARHMGVPPERVVQWRLEAGPMPGLDLGRWAGVIIGGSPFTVSDPPGSKDPVQRRVEADLTAVLDAVVAADFPTLGLCYGMGVLGVHQQATVDTTHGEQLAAPVVTLTEAGADDPLLEGVPRQFRAWVGHKEAVATPSSGMTVLAGSAACPVQLVRVGRHVRATQFHPELDAEGLAARVAVYAHHGYFAPEEAADIVAAARTTDVSASHRLLARFAVLYG</sequence>
<dbReference type="Proteomes" id="UP000234206">
    <property type="component" value="Unassembled WGS sequence"/>
</dbReference>
<dbReference type="InterPro" id="IPR044992">
    <property type="entry name" value="ChyE-like"/>
</dbReference>
<comment type="caution">
    <text evidence="2">The sequence shown here is derived from an EMBL/GenBank/DDBJ whole genome shotgun (WGS) entry which is preliminary data.</text>
</comment>